<dbReference type="RefSeq" id="WP_013597900.1">
    <property type="nucleotide sequence ID" value="NC_015144.1"/>
</dbReference>
<accession>F0P0U5</accession>
<dbReference type="InterPro" id="IPR007788">
    <property type="entry name" value="QCT"/>
</dbReference>
<reference evidence="3" key="2">
    <citation type="journal article" date="2011" name="Stand. Genomic Sci.">
        <title>Complete genome sequence of Weeksella virosa type strain (9751T).</title>
        <authorList>
            <person name="Lang E."/>
            <person name="Teshima H."/>
            <person name="Lucas S."/>
            <person name="Lapidus A."/>
            <person name="Hammon N."/>
            <person name="Deshpande S."/>
            <person name="Nolan M."/>
            <person name="Cheng J."/>
            <person name="Pitluck S."/>
            <person name="Liolios K."/>
            <person name="Pagani I."/>
            <person name="Mikhailova N."/>
            <person name="Ivanova N."/>
            <person name="Mavromatis K."/>
            <person name="Pati A."/>
            <person name="Tapia R."/>
            <person name="Han C."/>
            <person name="Goodwin L."/>
            <person name="Chen A."/>
            <person name="Palaniappan K."/>
            <person name="Land M."/>
            <person name="Hauser L."/>
            <person name="Chang Y."/>
            <person name="Jeffries C."/>
            <person name="Brambilla E."/>
            <person name="Kopitz M."/>
            <person name="Rohde M."/>
            <person name="Goker M."/>
            <person name="Tindall B."/>
            <person name="Detter J."/>
            <person name="Woyke T."/>
            <person name="Bristow J."/>
            <person name="Eisen J."/>
            <person name="Markowitz V."/>
            <person name="Hugenholtz P."/>
            <person name="Klenk H."/>
            <person name="Kyrpides N."/>
        </authorList>
    </citation>
    <scope>NUCLEOTIDE SEQUENCE [LARGE SCALE GENOMIC DNA]</scope>
    <source>
        <strain evidence="3">ATCC 43766 / DSM 16922 / JCM 21250 / NBRC 16016 / NCTC 11634 / CL345/78</strain>
    </source>
</reference>
<evidence type="ECO:0000313" key="2">
    <source>
        <dbReference type="EMBL" id="ADX67509.1"/>
    </source>
</evidence>
<sequence length="339" mass="38345">MKRFYILFGLLVLSVTACKDDASVNNPLITQQVSAIEEKHYKIGDSLEITLEGLTNITEVKVEIDGKDFPNPGKITLENVGLGQHNVNVKFFNGSELTATREFNILVFADHPAQEWQYNLVNTYPHNPADFTQGFYYKDGFIFEGTGLTGQSRLVKYRLGSTTEELTGEVEKTSFGEGITELNGVIYQLTWQNRLIYEYDQNFELIRKITMPGEIREGWGITTMGQELVITDGSQKIHFFDKDFNYKRTIQAVDDKQAYSNLNELEYHNGLLYINIYQQNIIVAVDPASGAVVGKMNLEAFKAEQAADADVLNGIAFKGENMLVTGKLWNKIYEVSIKR</sequence>
<dbReference type="KEGG" id="wvi:Weevi_0796"/>
<proteinExistence type="predicted"/>
<dbReference type="eggNOG" id="COG3823">
    <property type="taxonomic scope" value="Bacteria"/>
</dbReference>
<dbReference type="Proteomes" id="UP000008641">
    <property type="component" value="Chromosome"/>
</dbReference>
<evidence type="ECO:0000256" key="1">
    <source>
        <dbReference type="SAM" id="SignalP"/>
    </source>
</evidence>
<keyword evidence="1" id="KW-0732">Signal</keyword>
<dbReference type="PANTHER" id="PTHR31270">
    <property type="entry name" value="GLUTAMINYL-PEPTIDE CYCLOTRANSFERASE"/>
    <property type="match status" value="1"/>
</dbReference>
<feature type="chain" id="PRO_5003257878" evidence="1">
    <location>
        <begin position="20"/>
        <end position="339"/>
    </location>
</feature>
<dbReference type="GO" id="GO:0016603">
    <property type="term" value="F:glutaminyl-peptide cyclotransferase activity"/>
    <property type="evidence" value="ECO:0007669"/>
    <property type="project" value="InterPro"/>
</dbReference>
<dbReference type="AlphaFoldDB" id="F0P0U5"/>
<organism evidence="2 3">
    <name type="scientific">Weeksella virosa (strain ATCC 43766 / DSM 16922 / JCM 21250 / CCUG 30538 / CDC 9751 / IAM 14551 / NBRC 16016 / NCTC 11634 / CL345/78)</name>
    <dbReference type="NCBI Taxonomy" id="865938"/>
    <lineage>
        <taxon>Bacteria</taxon>
        <taxon>Pseudomonadati</taxon>
        <taxon>Bacteroidota</taxon>
        <taxon>Flavobacteriia</taxon>
        <taxon>Flavobacteriales</taxon>
        <taxon>Weeksellaceae</taxon>
        <taxon>Weeksella</taxon>
    </lineage>
</organism>
<name>F0P0U5_WEEVC</name>
<reference evidence="2 3" key="1">
    <citation type="journal article" date="2011" name="Stand. Genomic Sci.">
        <title>Complete genome sequence of Weeksella virosa type strain (9751).</title>
        <authorList>
            <person name="Lang E."/>
            <person name="Teshima H."/>
            <person name="Lucas S."/>
            <person name="Lapidus A."/>
            <person name="Hammon N."/>
            <person name="Deshpande S."/>
            <person name="Nolan M."/>
            <person name="Cheng J.F."/>
            <person name="Pitluck S."/>
            <person name="Liolios K."/>
            <person name="Pagani I."/>
            <person name="Mikhailova N."/>
            <person name="Ivanova N."/>
            <person name="Mavromatis K."/>
            <person name="Pati A."/>
            <person name="Tapia R."/>
            <person name="Han C."/>
            <person name="Goodwin L."/>
            <person name="Chen A."/>
            <person name="Palaniappan K."/>
            <person name="Land M."/>
            <person name="Hauser L."/>
            <person name="Chang Y.J."/>
            <person name="Jeffries C.D."/>
            <person name="Brambilla E.M."/>
            <person name="Kopitz M."/>
            <person name="Rohde M."/>
            <person name="Goker M."/>
            <person name="Tindall B.J."/>
            <person name="Detter J.C."/>
            <person name="Woyke T."/>
            <person name="Bristow J."/>
            <person name="Eisen J.A."/>
            <person name="Markowitz V."/>
            <person name="Hugenholtz P."/>
            <person name="Klenk H.P."/>
            <person name="Kyrpides N.C."/>
        </authorList>
    </citation>
    <scope>NUCLEOTIDE SEQUENCE [LARGE SCALE GENOMIC DNA]</scope>
    <source>
        <strain evidence="3">ATCC 43766 / DSM 16922 / JCM 21250 / NBRC 16016 / NCTC 11634 / CL345/78</strain>
    </source>
</reference>
<dbReference type="Pfam" id="PF05096">
    <property type="entry name" value="Glu_cyclase_2"/>
    <property type="match status" value="1"/>
</dbReference>
<dbReference type="HOGENOM" id="CLU_060272_0_0_10"/>
<dbReference type="OrthoDB" id="9783700at2"/>
<feature type="signal peptide" evidence="1">
    <location>
        <begin position="1"/>
        <end position="19"/>
    </location>
</feature>
<dbReference type="EMBL" id="CP002455">
    <property type="protein sequence ID" value="ADX67509.1"/>
    <property type="molecule type" value="Genomic_DNA"/>
</dbReference>
<dbReference type="PROSITE" id="PS51257">
    <property type="entry name" value="PROKAR_LIPOPROTEIN"/>
    <property type="match status" value="1"/>
</dbReference>
<gene>
    <name evidence="2" type="ordered locus">Weevi_0796</name>
</gene>
<dbReference type="PANTHER" id="PTHR31270:SF1">
    <property type="entry name" value="GLUTAMINYL-PEPTIDE CYCLOTRANSFERASE"/>
    <property type="match status" value="1"/>
</dbReference>
<dbReference type="SUPFAM" id="SSF63825">
    <property type="entry name" value="YWTD domain"/>
    <property type="match status" value="1"/>
</dbReference>
<keyword evidence="3" id="KW-1185">Reference proteome</keyword>
<protein>
    <submittedName>
        <fullName evidence="2">Glutamine cyclotransferase</fullName>
    </submittedName>
</protein>
<evidence type="ECO:0000313" key="3">
    <source>
        <dbReference type="Proteomes" id="UP000008641"/>
    </source>
</evidence>